<evidence type="ECO:0000313" key="8">
    <source>
        <dbReference type="Proteomes" id="UP001166674"/>
    </source>
</evidence>
<evidence type="ECO:0000256" key="4">
    <source>
        <dbReference type="ARBA" id="ARBA00022744"/>
    </source>
</evidence>
<dbReference type="PANTHER" id="PTHR23260:SF7">
    <property type="entry name" value="KERATIN-ASSOCIATED PROTEIN 26-1"/>
    <property type="match status" value="1"/>
</dbReference>
<dbReference type="InterPro" id="IPR007659">
    <property type="entry name" value="Keratin_matx"/>
</dbReference>
<comment type="subunit">
    <text evidence="2 6">Interacts with hair keratins.</text>
</comment>
<dbReference type="Pfam" id="PF05287">
    <property type="entry name" value="PMG"/>
    <property type="match status" value="1"/>
</dbReference>
<evidence type="ECO:0000256" key="3">
    <source>
        <dbReference type="ARBA" id="ARBA00022737"/>
    </source>
</evidence>
<dbReference type="GO" id="GO:0005829">
    <property type="term" value="C:cytosol"/>
    <property type="evidence" value="ECO:0007669"/>
    <property type="project" value="UniProtKB-ARBA"/>
</dbReference>
<dbReference type="GO" id="GO:0005198">
    <property type="term" value="F:structural molecule activity"/>
    <property type="evidence" value="ECO:0007669"/>
    <property type="project" value="InterPro"/>
</dbReference>
<dbReference type="Proteomes" id="UP001166674">
    <property type="component" value="Unassembled WGS sequence"/>
</dbReference>
<organism evidence="7 8">
    <name type="scientific">Sciurus carolinensis</name>
    <name type="common">Eastern gray squirrel</name>
    <dbReference type="NCBI Taxonomy" id="30640"/>
    <lineage>
        <taxon>Eukaryota</taxon>
        <taxon>Metazoa</taxon>
        <taxon>Chordata</taxon>
        <taxon>Craniata</taxon>
        <taxon>Vertebrata</taxon>
        <taxon>Euteleostomi</taxon>
        <taxon>Mammalia</taxon>
        <taxon>Eutheria</taxon>
        <taxon>Euarchontoglires</taxon>
        <taxon>Glires</taxon>
        <taxon>Rodentia</taxon>
        <taxon>Sciuromorpha</taxon>
        <taxon>Sciuridae</taxon>
        <taxon>Sciurinae</taxon>
        <taxon>Sciurini</taxon>
        <taxon>Sciurus</taxon>
    </lineage>
</organism>
<accession>A0AA41SZB7</accession>
<dbReference type="PANTHER" id="PTHR23260">
    <property type="entry name" value="KERATIN ASSOCIATED PROTEIN 3-3-RELATED"/>
    <property type="match status" value="1"/>
</dbReference>
<protein>
    <recommendedName>
        <fullName evidence="6">Keratin-associated protein</fullName>
    </recommendedName>
</protein>
<keyword evidence="4 6" id="KW-0416">Keratin</keyword>
<keyword evidence="8" id="KW-1185">Reference proteome</keyword>
<dbReference type="EMBL" id="JAATJV010343200">
    <property type="protein sequence ID" value="MBZ3878940.1"/>
    <property type="molecule type" value="Genomic_DNA"/>
</dbReference>
<comment type="function">
    <text evidence="1 6">In the hair cortex, hair keratin intermediate filaments are embedded in an interfilamentous matrix, consisting of hair keratin-associated proteins (KRTAP), which are essential for the formation of a rigid and resistant hair shaft through their extensive disulfide bond cross-linking with abundant cysteine residues of hair keratins. The matrix proteins include the high-sulfur and high-glycine-tyrosine keratins.</text>
</comment>
<gene>
    <name evidence="7" type="ORF">SUZIE_150450</name>
</gene>
<evidence type="ECO:0000256" key="1">
    <source>
        <dbReference type="ARBA" id="ARBA00003327"/>
    </source>
</evidence>
<dbReference type="InterPro" id="IPR007951">
    <property type="entry name" value="KRTAP_PMG"/>
</dbReference>
<dbReference type="GO" id="GO:0045095">
    <property type="term" value="C:keratin filament"/>
    <property type="evidence" value="ECO:0007669"/>
    <property type="project" value="UniProtKB-UniRule"/>
</dbReference>
<evidence type="ECO:0000313" key="7">
    <source>
        <dbReference type="EMBL" id="MBZ3878940.1"/>
    </source>
</evidence>
<reference evidence="7" key="1">
    <citation type="submission" date="2020-03" db="EMBL/GenBank/DDBJ databases">
        <title>Studies in the Genomics of Life Span.</title>
        <authorList>
            <person name="Glass D."/>
        </authorList>
    </citation>
    <scope>NUCLEOTIDE SEQUENCE</scope>
    <source>
        <strain evidence="7">SUZIE</strain>
        <tissue evidence="7">Muscle</tissue>
    </source>
</reference>
<comment type="similarity">
    <text evidence="5 6">Belongs to the PMG family.</text>
</comment>
<evidence type="ECO:0000256" key="2">
    <source>
        <dbReference type="ARBA" id="ARBA00011662"/>
    </source>
</evidence>
<keyword evidence="3" id="KW-0677">Repeat</keyword>
<proteinExistence type="inferred from homology"/>
<sequence length="209" mass="21877">MSCHNSCSANYSSGCLRNSCHVPLNAPVALCSTNVGCGDILCLPGACQNQAWFSGNCQEASGEPNSCQPLSCETSGCSSTAYYVPRPCQGSSFLPTSSFLSSSCHPVSCRPLSYVSSHCRPTTPLITGFQPTGCVSSGYRPLTCVPNSGRPLNLLPYGYRPTGCLGYNPQTVHVVSSSLRPLQPHCSGCQTLPHVISTCRPSCSAQGGL</sequence>
<evidence type="ECO:0000256" key="5">
    <source>
        <dbReference type="ARBA" id="ARBA00034495"/>
    </source>
</evidence>
<name>A0AA41SZB7_SCICA</name>
<evidence type="ECO:0000256" key="6">
    <source>
        <dbReference type="RuleBase" id="RU369044"/>
    </source>
</evidence>
<comment type="caution">
    <text evidence="7">The sequence shown here is derived from an EMBL/GenBank/DDBJ whole genome shotgun (WGS) entry which is preliminary data.</text>
</comment>
<dbReference type="AlphaFoldDB" id="A0AA41SZB7"/>